<dbReference type="SUPFAM" id="SSF52821">
    <property type="entry name" value="Rhodanese/Cell cycle control phosphatase"/>
    <property type="match status" value="1"/>
</dbReference>
<reference evidence="2" key="1">
    <citation type="journal article" date="2018" name="DNA Res.">
        <title>Multiple hybrid de novo genome assembly of finger millet, an orphan allotetraploid crop.</title>
        <authorList>
            <person name="Hatakeyama M."/>
            <person name="Aluri S."/>
            <person name="Balachadran M.T."/>
            <person name="Sivarajan S.R."/>
            <person name="Patrignani A."/>
            <person name="Gruter S."/>
            <person name="Poveda L."/>
            <person name="Shimizu-Inatsugi R."/>
            <person name="Baeten J."/>
            <person name="Francoijs K.J."/>
            <person name="Nataraja K.N."/>
            <person name="Reddy Y.A.N."/>
            <person name="Phadnis S."/>
            <person name="Ravikumar R.L."/>
            <person name="Schlapbach R."/>
            <person name="Sreeman S.M."/>
            <person name="Shimizu K.K."/>
        </authorList>
    </citation>
    <scope>NUCLEOTIDE SEQUENCE</scope>
</reference>
<evidence type="ECO:0000313" key="2">
    <source>
        <dbReference type="EMBL" id="GJM90245.1"/>
    </source>
</evidence>
<accession>A0AAV5BX29</accession>
<organism evidence="2 3">
    <name type="scientific">Eleusine coracana subsp. coracana</name>
    <dbReference type="NCBI Taxonomy" id="191504"/>
    <lineage>
        <taxon>Eukaryota</taxon>
        <taxon>Viridiplantae</taxon>
        <taxon>Streptophyta</taxon>
        <taxon>Embryophyta</taxon>
        <taxon>Tracheophyta</taxon>
        <taxon>Spermatophyta</taxon>
        <taxon>Magnoliopsida</taxon>
        <taxon>Liliopsida</taxon>
        <taxon>Poales</taxon>
        <taxon>Poaceae</taxon>
        <taxon>PACMAD clade</taxon>
        <taxon>Chloridoideae</taxon>
        <taxon>Cynodonteae</taxon>
        <taxon>Eleusininae</taxon>
        <taxon>Eleusine</taxon>
    </lineage>
</organism>
<dbReference type="PANTHER" id="PTHR44542">
    <property type="entry name" value="THIOSULFATE SULFURTRANSFERASE 18"/>
    <property type="match status" value="1"/>
</dbReference>
<dbReference type="PROSITE" id="PS50206">
    <property type="entry name" value="RHODANESE_3"/>
    <property type="match status" value="1"/>
</dbReference>
<dbReference type="CDD" id="cd00158">
    <property type="entry name" value="RHOD"/>
    <property type="match status" value="1"/>
</dbReference>
<evidence type="ECO:0000313" key="3">
    <source>
        <dbReference type="Proteomes" id="UP001054889"/>
    </source>
</evidence>
<keyword evidence="3" id="KW-1185">Reference proteome</keyword>
<comment type="caution">
    <text evidence="2">The sequence shown here is derived from an EMBL/GenBank/DDBJ whole genome shotgun (WGS) entry which is preliminary data.</text>
</comment>
<sequence>MKQPANSPRCSKTPRRGQAKATALVITTISSGRSEFSAFQPDVTCSPGQKSEEACMYSEQSLENLPTIDANKARDLVGSGHNYIDVRMPEDFDKGHAPGARNVPFYLSVTPQGKEKNPRFVEEVAALCAKDDTFIVGCNTGNRSRFATADLLNAGFNNVKNLGGGYRSFVQSENQQPAPQQ</sequence>
<dbReference type="AlphaFoldDB" id="A0AAV5BX29"/>
<dbReference type="InterPro" id="IPR036873">
    <property type="entry name" value="Rhodanese-like_dom_sf"/>
</dbReference>
<dbReference type="EMBL" id="BQKI01000003">
    <property type="protein sequence ID" value="GJM90245.1"/>
    <property type="molecule type" value="Genomic_DNA"/>
</dbReference>
<protein>
    <recommendedName>
        <fullName evidence="1">Rhodanese domain-containing protein</fullName>
    </recommendedName>
</protein>
<dbReference type="Proteomes" id="UP001054889">
    <property type="component" value="Unassembled WGS sequence"/>
</dbReference>
<gene>
    <name evidence="2" type="primary">ga06506</name>
    <name evidence="2" type="ORF">PR202_ga06506</name>
</gene>
<proteinExistence type="predicted"/>
<dbReference type="PANTHER" id="PTHR44542:SF14">
    <property type="entry name" value="PROTEIN HIGH ARSENIC CONTENT 1, MITOCHONDRIAL-RELATED"/>
    <property type="match status" value="1"/>
</dbReference>
<dbReference type="Gene3D" id="3.40.250.10">
    <property type="entry name" value="Rhodanese-like domain"/>
    <property type="match status" value="1"/>
</dbReference>
<evidence type="ECO:0000259" key="1">
    <source>
        <dbReference type="PROSITE" id="PS50206"/>
    </source>
</evidence>
<feature type="domain" description="Rhodanese" evidence="1">
    <location>
        <begin position="77"/>
        <end position="174"/>
    </location>
</feature>
<reference evidence="2" key="2">
    <citation type="submission" date="2021-12" db="EMBL/GenBank/DDBJ databases">
        <title>Resequencing data analysis of finger millet.</title>
        <authorList>
            <person name="Hatakeyama M."/>
            <person name="Aluri S."/>
            <person name="Balachadran M.T."/>
            <person name="Sivarajan S.R."/>
            <person name="Poveda L."/>
            <person name="Shimizu-Inatsugi R."/>
            <person name="Schlapbach R."/>
            <person name="Sreeman S.M."/>
            <person name="Shimizu K.K."/>
        </authorList>
    </citation>
    <scope>NUCLEOTIDE SEQUENCE</scope>
</reference>
<dbReference type="GO" id="GO:0003824">
    <property type="term" value="F:catalytic activity"/>
    <property type="evidence" value="ECO:0007669"/>
    <property type="project" value="InterPro"/>
</dbReference>
<dbReference type="InterPro" id="IPR001763">
    <property type="entry name" value="Rhodanese-like_dom"/>
</dbReference>
<dbReference type="Pfam" id="PF00581">
    <property type="entry name" value="Rhodanese"/>
    <property type="match status" value="1"/>
</dbReference>
<dbReference type="SMART" id="SM00450">
    <property type="entry name" value="RHOD"/>
    <property type="match status" value="1"/>
</dbReference>
<name>A0AAV5BX29_ELECO</name>
<dbReference type="InterPro" id="IPR044684">
    <property type="entry name" value="STR17/STR18/HARC1-like"/>
</dbReference>